<dbReference type="Pfam" id="PF06784">
    <property type="entry name" value="UPF0240"/>
    <property type="match status" value="1"/>
</dbReference>
<dbReference type="GO" id="GO:0032981">
    <property type="term" value="P:mitochondrial respiratory chain complex I assembly"/>
    <property type="evidence" value="ECO:0007669"/>
    <property type="project" value="InterPro"/>
</dbReference>
<comment type="caution">
    <text evidence="2">The sequence shown here is derived from an EMBL/GenBank/DDBJ whole genome shotgun (WGS) entry which is preliminary data.</text>
</comment>
<organism evidence="2 3">
    <name type="scientific">Tigriopus californicus</name>
    <name type="common">Marine copepod</name>
    <dbReference type="NCBI Taxonomy" id="6832"/>
    <lineage>
        <taxon>Eukaryota</taxon>
        <taxon>Metazoa</taxon>
        <taxon>Ecdysozoa</taxon>
        <taxon>Arthropoda</taxon>
        <taxon>Crustacea</taxon>
        <taxon>Multicrustacea</taxon>
        <taxon>Hexanauplia</taxon>
        <taxon>Copepoda</taxon>
        <taxon>Harpacticoida</taxon>
        <taxon>Harpacticidae</taxon>
        <taxon>Tigriopus</taxon>
    </lineage>
</organism>
<evidence type="ECO:0000256" key="1">
    <source>
        <dbReference type="SAM" id="MobiDB-lite"/>
    </source>
</evidence>
<dbReference type="Proteomes" id="UP000318571">
    <property type="component" value="Chromosome 10"/>
</dbReference>
<protein>
    <submittedName>
        <fullName evidence="2">Uncharacterized protein</fullName>
    </submittedName>
</protein>
<name>A0A553NDM4_TIGCA</name>
<gene>
    <name evidence="2" type="ORF">TCAL_08202</name>
</gene>
<reference evidence="2 3" key="1">
    <citation type="journal article" date="2018" name="Nat. Ecol. Evol.">
        <title>Genomic signatures of mitonuclear coevolution across populations of Tigriopus californicus.</title>
        <authorList>
            <person name="Barreto F.S."/>
            <person name="Watson E.T."/>
            <person name="Lima T.G."/>
            <person name="Willett C.S."/>
            <person name="Edmands S."/>
            <person name="Li W."/>
            <person name="Burton R.S."/>
        </authorList>
    </citation>
    <scope>NUCLEOTIDE SEQUENCE [LARGE SCALE GENOMIC DNA]</scope>
    <source>
        <strain evidence="2 3">San Diego</strain>
    </source>
</reference>
<dbReference type="PANTHER" id="PTHR13338">
    <property type="entry name" value="UPF0240 PROTEIN"/>
    <property type="match status" value="1"/>
</dbReference>
<feature type="compositionally biased region" description="Basic and acidic residues" evidence="1">
    <location>
        <begin position="81"/>
        <end position="101"/>
    </location>
</feature>
<dbReference type="GO" id="GO:0005739">
    <property type="term" value="C:mitochondrion"/>
    <property type="evidence" value="ECO:0007669"/>
    <property type="project" value="TreeGrafter"/>
</dbReference>
<dbReference type="AlphaFoldDB" id="A0A553NDM4"/>
<dbReference type="EMBL" id="VCGU01000458">
    <property type="protein sequence ID" value="TRY63552.1"/>
    <property type="molecule type" value="Genomic_DNA"/>
</dbReference>
<dbReference type="InterPro" id="IPR009622">
    <property type="entry name" value="NDUFAF4"/>
</dbReference>
<proteinExistence type="predicted"/>
<dbReference type="OrthoDB" id="2434756at2759"/>
<keyword evidence="3" id="KW-1185">Reference proteome</keyword>
<evidence type="ECO:0000313" key="3">
    <source>
        <dbReference type="Proteomes" id="UP000318571"/>
    </source>
</evidence>
<dbReference type="OMA" id="WEEVEHE"/>
<dbReference type="STRING" id="6832.A0A553NDM4"/>
<dbReference type="PANTHER" id="PTHR13338:SF4">
    <property type="entry name" value="NADH DEHYDROGENASE [UBIQUINONE] 1 ALPHA SUBCOMPLEX ASSEMBLY FACTOR 4"/>
    <property type="match status" value="1"/>
</dbReference>
<evidence type="ECO:0000313" key="2">
    <source>
        <dbReference type="EMBL" id="TRY63552.1"/>
    </source>
</evidence>
<accession>A0A553NDM4</accession>
<sequence>MGQSLTRLRGTLVTRPLQRFNIEGRTEKRFDKDMVERAPYYPSDREILAQMKESNPNFAQEEAKKDDQLYDRLKTVYVSSKDPDSFDPESLKQIENPERPLPKRSYFPSEPFHPFHLPKNVRRLDGKLTLSEMEAILGRRSQDSSYGAQEIAEEYKLKLEDTEALLRYYGVFSVVDNSHVKPVILDNPLLAKPDWEEVEHEPLRSPTVKQIGPSK</sequence>
<feature type="region of interest" description="Disordered" evidence="1">
    <location>
        <begin position="81"/>
        <end position="102"/>
    </location>
</feature>